<dbReference type="Proteomes" id="UP000054279">
    <property type="component" value="Unassembled WGS sequence"/>
</dbReference>
<dbReference type="EMBL" id="KN837118">
    <property type="protein sequence ID" value="KIJ44210.1"/>
    <property type="molecule type" value="Genomic_DNA"/>
</dbReference>
<evidence type="ECO:0000256" key="3">
    <source>
        <dbReference type="ARBA" id="ARBA00022723"/>
    </source>
</evidence>
<evidence type="ECO:0000313" key="8">
    <source>
        <dbReference type="EMBL" id="KIJ44210.1"/>
    </source>
</evidence>
<reference evidence="8 9" key="1">
    <citation type="submission" date="2014-06" db="EMBL/GenBank/DDBJ databases">
        <title>Evolutionary Origins and Diversification of the Mycorrhizal Mutualists.</title>
        <authorList>
            <consortium name="DOE Joint Genome Institute"/>
            <consortium name="Mycorrhizal Genomics Consortium"/>
            <person name="Kohler A."/>
            <person name="Kuo A."/>
            <person name="Nagy L.G."/>
            <person name="Floudas D."/>
            <person name="Copeland A."/>
            <person name="Barry K.W."/>
            <person name="Cichocki N."/>
            <person name="Veneault-Fourrey C."/>
            <person name="LaButti K."/>
            <person name="Lindquist E.A."/>
            <person name="Lipzen A."/>
            <person name="Lundell T."/>
            <person name="Morin E."/>
            <person name="Murat C."/>
            <person name="Riley R."/>
            <person name="Ohm R."/>
            <person name="Sun H."/>
            <person name="Tunlid A."/>
            <person name="Henrissat B."/>
            <person name="Grigoriev I.V."/>
            <person name="Hibbett D.S."/>
            <person name="Martin F."/>
        </authorList>
    </citation>
    <scope>NUCLEOTIDE SEQUENCE [LARGE SCALE GENOMIC DNA]</scope>
    <source>
        <strain evidence="8 9">SS14</strain>
    </source>
</reference>
<feature type="region of interest" description="Disordered" evidence="6">
    <location>
        <begin position="1"/>
        <end position="35"/>
    </location>
</feature>
<dbReference type="PROSITE" id="PS50222">
    <property type="entry name" value="EF_HAND_2"/>
    <property type="match status" value="2"/>
</dbReference>
<feature type="compositionally biased region" description="Pro residues" evidence="6">
    <location>
        <begin position="16"/>
        <end position="30"/>
    </location>
</feature>
<feature type="compositionally biased region" description="Low complexity" evidence="6">
    <location>
        <begin position="1"/>
        <end position="15"/>
    </location>
</feature>
<dbReference type="PROSITE" id="PS00018">
    <property type="entry name" value="EF_HAND_1"/>
    <property type="match status" value="2"/>
</dbReference>
<evidence type="ECO:0000256" key="2">
    <source>
        <dbReference type="ARBA" id="ARBA00022490"/>
    </source>
</evidence>
<feature type="domain" description="EF-hand" evidence="7">
    <location>
        <begin position="105"/>
        <end position="140"/>
    </location>
</feature>
<evidence type="ECO:0000313" key="9">
    <source>
        <dbReference type="Proteomes" id="UP000054279"/>
    </source>
</evidence>
<dbReference type="SUPFAM" id="SSF47473">
    <property type="entry name" value="EF-hand"/>
    <property type="match status" value="1"/>
</dbReference>
<dbReference type="PANTHER" id="PTHR46212:SF3">
    <property type="entry name" value="GH27120P"/>
    <property type="match status" value="1"/>
</dbReference>
<dbReference type="Pfam" id="PF13499">
    <property type="entry name" value="EF-hand_7"/>
    <property type="match status" value="1"/>
</dbReference>
<dbReference type="InterPro" id="IPR002048">
    <property type="entry name" value="EF_hand_dom"/>
</dbReference>
<keyword evidence="4" id="KW-0677">Repeat</keyword>
<dbReference type="GO" id="GO:0048306">
    <property type="term" value="F:calcium-dependent protein binding"/>
    <property type="evidence" value="ECO:0007669"/>
    <property type="project" value="UniProtKB-ARBA"/>
</dbReference>
<keyword evidence="9" id="KW-1185">Reference proteome</keyword>
<organism evidence="8 9">
    <name type="scientific">Sphaerobolus stellatus (strain SS14)</name>
    <dbReference type="NCBI Taxonomy" id="990650"/>
    <lineage>
        <taxon>Eukaryota</taxon>
        <taxon>Fungi</taxon>
        <taxon>Dikarya</taxon>
        <taxon>Basidiomycota</taxon>
        <taxon>Agaricomycotina</taxon>
        <taxon>Agaricomycetes</taxon>
        <taxon>Phallomycetidae</taxon>
        <taxon>Geastrales</taxon>
        <taxon>Sphaerobolaceae</taxon>
        <taxon>Sphaerobolus</taxon>
    </lineage>
</organism>
<dbReference type="HOGENOM" id="CLU_051357_1_1_1"/>
<dbReference type="GO" id="GO:0005509">
    <property type="term" value="F:calcium ion binding"/>
    <property type="evidence" value="ECO:0007669"/>
    <property type="project" value="InterPro"/>
</dbReference>
<keyword evidence="3" id="KW-0479">Metal-binding</keyword>
<dbReference type="CDD" id="cd16180">
    <property type="entry name" value="EFh_PEF_Group_I"/>
    <property type="match status" value="1"/>
</dbReference>
<dbReference type="Gene3D" id="1.10.238.10">
    <property type="entry name" value="EF-hand"/>
    <property type="match status" value="1"/>
</dbReference>
<evidence type="ECO:0000256" key="5">
    <source>
        <dbReference type="ARBA" id="ARBA00022837"/>
    </source>
</evidence>
<dbReference type="InterPro" id="IPR018247">
    <property type="entry name" value="EF_Hand_1_Ca_BS"/>
</dbReference>
<accession>A0A0C9VYU2</accession>
<dbReference type="Pfam" id="PF13405">
    <property type="entry name" value="EF-hand_6"/>
    <property type="match status" value="1"/>
</dbReference>
<evidence type="ECO:0000256" key="1">
    <source>
        <dbReference type="ARBA" id="ARBA00004496"/>
    </source>
</evidence>
<evidence type="ECO:0000256" key="4">
    <source>
        <dbReference type="ARBA" id="ARBA00022737"/>
    </source>
</evidence>
<protein>
    <recommendedName>
        <fullName evidence="7">EF-hand domain-containing protein</fullName>
    </recommendedName>
</protein>
<keyword evidence="5" id="KW-0106">Calcium</keyword>
<gene>
    <name evidence="8" type="ORF">M422DRAFT_207842</name>
</gene>
<dbReference type="SMART" id="SM00054">
    <property type="entry name" value="EFh"/>
    <property type="match status" value="4"/>
</dbReference>
<feature type="domain" description="EF-hand" evidence="7">
    <location>
        <begin position="38"/>
        <end position="73"/>
    </location>
</feature>
<dbReference type="AlphaFoldDB" id="A0A0C9VYU2"/>
<evidence type="ECO:0000259" key="7">
    <source>
        <dbReference type="PROSITE" id="PS50222"/>
    </source>
</evidence>
<evidence type="ECO:0000256" key="6">
    <source>
        <dbReference type="SAM" id="MobiDB-lite"/>
    </source>
</evidence>
<name>A0A0C9VYU2_SPHS4</name>
<dbReference type="GO" id="GO:0005737">
    <property type="term" value="C:cytoplasm"/>
    <property type="evidence" value="ECO:0007669"/>
    <property type="project" value="UniProtKB-SubCell"/>
</dbReference>
<dbReference type="OrthoDB" id="186625at2759"/>
<dbReference type="InterPro" id="IPR051426">
    <property type="entry name" value="Peflin/Sorcin_CaBP"/>
</dbReference>
<keyword evidence="2" id="KW-0963">Cytoplasm</keyword>
<proteinExistence type="predicted"/>
<comment type="subcellular location">
    <subcellularLocation>
        <location evidence="1">Cytoplasm</location>
    </subcellularLocation>
</comment>
<dbReference type="PANTHER" id="PTHR46212">
    <property type="entry name" value="PEFLIN"/>
    <property type="match status" value="1"/>
</dbReference>
<sequence>MSRYLSSRNSYQPSRSPQPPSRSPQPPPARSPSIVPQASQNELWNWFMAVDTDSSGAISVQELQRALVNGNWTNFDLDTCQMLMNMFDTDRSGTITFNEFEGLWKYITDWQNVFRHFDNDRSGSIDGLELANALRSFGYNLSPQVLSLVEHKYGSLPPDPSQPYSHVATGITFDRFVRACVAVRTLTESFQRIDTDRDGWVQMNYDTFMQITMQAP</sequence>
<dbReference type="InterPro" id="IPR011992">
    <property type="entry name" value="EF-hand-dom_pair"/>
</dbReference>